<evidence type="ECO:0000313" key="1">
    <source>
        <dbReference type="EMBL" id="KEP27465.1"/>
    </source>
</evidence>
<dbReference type="InterPro" id="IPR045447">
    <property type="entry name" value="DUF6501"/>
</dbReference>
<dbReference type="RefSeq" id="WP_024422683.1">
    <property type="nucleotide sequence ID" value="NZ_JALPZN010000020.1"/>
</dbReference>
<keyword evidence="2" id="KW-1185">Reference proteome</keyword>
<dbReference type="EMBL" id="JOTP01000004">
    <property type="protein sequence ID" value="KEP27465.1"/>
    <property type="molecule type" value="Genomic_DNA"/>
</dbReference>
<dbReference type="Proteomes" id="UP000028091">
    <property type="component" value="Unassembled WGS sequence"/>
</dbReference>
<gene>
    <name evidence="1" type="ORF">BA70_14150</name>
</gene>
<evidence type="ECO:0000313" key="2">
    <source>
        <dbReference type="Proteomes" id="UP000028091"/>
    </source>
</evidence>
<dbReference type="AlphaFoldDB" id="A0A081LDY9"/>
<dbReference type="OrthoDB" id="2428356at2"/>
<dbReference type="GeneID" id="61770174"/>
<sequence>MIHQNWQTAQTLKQVKCVHTNAKKYMVDRALTVGSTYEVKNETEEFLFVVDNTGKVGGYYKEYFEDISAE</sequence>
<name>A0A081LDY9_9BACI</name>
<comment type="caution">
    <text evidence="1">The sequence shown here is derived from an EMBL/GenBank/DDBJ whole genome shotgun (WGS) entry which is preliminary data.</text>
</comment>
<reference evidence="1 2" key="1">
    <citation type="submission" date="2012-09" db="EMBL/GenBank/DDBJ databases">
        <title>Genome Sequence of Bacillus sp. DW5-4.</title>
        <authorList>
            <person name="Lai Q."/>
            <person name="Liu Y."/>
            <person name="Shao Z."/>
        </authorList>
    </citation>
    <scope>NUCLEOTIDE SEQUENCE [LARGE SCALE GENOMIC DNA]</scope>
    <source>
        <strain evidence="1 2">DW5-4</strain>
    </source>
</reference>
<dbReference type="eggNOG" id="ENOG5032YU3">
    <property type="taxonomic scope" value="Bacteria"/>
</dbReference>
<accession>A0A081LDY9</accession>
<proteinExistence type="predicted"/>
<protein>
    <submittedName>
        <fullName evidence="1">Uncharacterized protein</fullName>
    </submittedName>
</protein>
<organism evidence="1 2">
    <name type="scientific">Bacillus zhangzhouensis</name>
    <dbReference type="NCBI Taxonomy" id="1178540"/>
    <lineage>
        <taxon>Bacteria</taxon>
        <taxon>Bacillati</taxon>
        <taxon>Bacillota</taxon>
        <taxon>Bacilli</taxon>
        <taxon>Bacillales</taxon>
        <taxon>Bacillaceae</taxon>
        <taxon>Bacillus</taxon>
    </lineage>
</organism>
<dbReference type="Pfam" id="PF20111">
    <property type="entry name" value="DUF6501"/>
    <property type="match status" value="1"/>
</dbReference>